<evidence type="ECO:0000313" key="2">
    <source>
        <dbReference type="EMBL" id="KAF2871242.1"/>
    </source>
</evidence>
<dbReference type="EMBL" id="JAADJZ010000012">
    <property type="protein sequence ID" value="KAF2871242.1"/>
    <property type="molecule type" value="Genomic_DNA"/>
</dbReference>
<organism evidence="2 3">
    <name type="scientific">Massariosphaeria phaeospora</name>
    <dbReference type="NCBI Taxonomy" id="100035"/>
    <lineage>
        <taxon>Eukaryota</taxon>
        <taxon>Fungi</taxon>
        <taxon>Dikarya</taxon>
        <taxon>Ascomycota</taxon>
        <taxon>Pezizomycotina</taxon>
        <taxon>Dothideomycetes</taxon>
        <taxon>Pleosporomycetidae</taxon>
        <taxon>Pleosporales</taxon>
        <taxon>Pleosporales incertae sedis</taxon>
        <taxon>Massariosphaeria</taxon>
    </lineage>
</organism>
<feature type="region of interest" description="Disordered" evidence="1">
    <location>
        <begin position="114"/>
        <end position="140"/>
    </location>
</feature>
<protein>
    <submittedName>
        <fullName evidence="2">Uncharacterized protein</fullName>
    </submittedName>
</protein>
<accession>A0A7C8MEB9</accession>
<evidence type="ECO:0000313" key="3">
    <source>
        <dbReference type="Proteomes" id="UP000481861"/>
    </source>
</evidence>
<comment type="caution">
    <text evidence="2">The sequence shown here is derived from an EMBL/GenBank/DDBJ whole genome shotgun (WGS) entry which is preliminary data.</text>
</comment>
<keyword evidence="3" id="KW-1185">Reference proteome</keyword>
<dbReference type="Proteomes" id="UP000481861">
    <property type="component" value="Unassembled WGS sequence"/>
</dbReference>
<evidence type="ECO:0000256" key="1">
    <source>
        <dbReference type="SAM" id="MobiDB-lite"/>
    </source>
</evidence>
<dbReference type="AlphaFoldDB" id="A0A7C8MEB9"/>
<sequence>MSKPDNDIRNVKFCLDSTAGRNQRIRELLFRKTTEKAGSVSWTVVTMSVCHRAPRETVPSARITLADMTLADDESRHNVKGARRGMSQQRAVFASFALFAAQQERHKVLLKRQAQRPHSVAAEGATGADTGRAQTGMPAGASSYSHVNQYATCGTSQASNTYSFELVRR</sequence>
<gene>
    <name evidence="2" type="ORF">BDV95DRAFT_668583</name>
</gene>
<reference evidence="2 3" key="1">
    <citation type="submission" date="2020-01" db="EMBL/GenBank/DDBJ databases">
        <authorList>
            <consortium name="DOE Joint Genome Institute"/>
            <person name="Haridas S."/>
            <person name="Albert R."/>
            <person name="Binder M."/>
            <person name="Bloem J."/>
            <person name="Labutti K."/>
            <person name="Salamov A."/>
            <person name="Andreopoulos B."/>
            <person name="Baker S.E."/>
            <person name="Barry K."/>
            <person name="Bills G."/>
            <person name="Bluhm B.H."/>
            <person name="Cannon C."/>
            <person name="Castanera R."/>
            <person name="Culley D.E."/>
            <person name="Daum C."/>
            <person name="Ezra D."/>
            <person name="Gonzalez J.B."/>
            <person name="Henrissat B."/>
            <person name="Kuo A."/>
            <person name="Liang C."/>
            <person name="Lipzen A."/>
            <person name="Lutzoni F."/>
            <person name="Magnuson J."/>
            <person name="Mondo S."/>
            <person name="Nolan M."/>
            <person name="Ohm R."/>
            <person name="Pangilinan J."/>
            <person name="Park H.-J.H."/>
            <person name="Ramirez L."/>
            <person name="Alfaro M."/>
            <person name="Sun H."/>
            <person name="Tritt A."/>
            <person name="Yoshinaga Y."/>
            <person name="Zwiers L.-H.L."/>
            <person name="Turgeon B.G."/>
            <person name="Goodwin S.B."/>
            <person name="Spatafora J.W."/>
            <person name="Crous P.W."/>
            <person name="Grigoriev I.V."/>
        </authorList>
    </citation>
    <scope>NUCLEOTIDE SEQUENCE [LARGE SCALE GENOMIC DNA]</scope>
    <source>
        <strain evidence="2 3">CBS 611.86</strain>
    </source>
</reference>
<proteinExistence type="predicted"/>
<name>A0A7C8MEB9_9PLEO</name>